<dbReference type="SUPFAM" id="SSF88697">
    <property type="entry name" value="PUA domain-like"/>
    <property type="match status" value="1"/>
</dbReference>
<gene>
    <name evidence="1" type="ORF">COX03_00885</name>
</gene>
<dbReference type="InterPro" id="IPR015947">
    <property type="entry name" value="PUA-like_sf"/>
</dbReference>
<protein>
    <submittedName>
        <fullName evidence="1">Uncharacterized protein</fullName>
    </submittedName>
</protein>
<evidence type="ECO:0000313" key="2">
    <source>
        <dbReference type="Proteomes" id="UP000229847"/>
    </source>
</evidence>
<sequence>MGWHTEINTMFRLGKSDPTNDQLSVGKIFSTTKSNIRIYPVDIAIFLLAENWTVLGYCTIRRSEMKGSAMTLDVEVLSLFSKDESKMFTTRMKEALTITKEFPPQI</sequence>
<organism evidence="1 2">
    <name type="scientific">Candidatus Woesebacteria bacterium CG22_combo_CG10-13_8_21_14_all_39_10</name>
    <dbReference type="NCBI Taxonomy" id="1975059"/>
    <lineage>
        <taxon>Bacteria</taxon>
        <taxon>Candidatus Woeseibacteriota</taxon>
    </lineage>
</organism>
<evidence type="ECO:0000313" key="1">
    <source>
        <dbReference type="EMBL" id="PIP57845.1"/>
    </source>
</evidence>
<dbReference type="EMBL" id="PCSW01000027">
    <property type="protein sequence ID" value="PIP57845.1"/>
    <property type="molecule type" value="Genomic_DNA"/>
</dbReference>
<comment type="caution">
    <text evidence="1">The sequence shown here is derived from an EMBL/GenBank/DDBJ whole genome shotgun (WGS) entry which is preliminary data.</text>
</comment>
<name>A0A2H0BJI7_9BACT</name>
<dbReference type="AlphaFoldDB" id="A0A2H0BJI7"/>
<dbReference type="Proteomes" id="UP000229847">
    <property type="component" value="Unassembled WGS sequence"/>
</dbReference>
<reference evidence="1 2" key="1">
    <citation type="submission" date="2017-09" db="EMBL/GenBank/DDBJ databases">
        <title>Depth-based differentiation of microbial function through sediment-hosted aquifers and enrichment of novel symbionts in the deep terrestrial subsurface.</title>
        <authorList>
            <person name="Probst A.J."/>
            <person name="Ladd B."/>
            <person name="Jarett J.K."/>
            <person name="Geller-Mcgrath D.E."/>
            <person name="Sieber C.M."/>
            <person name="Emerson J.B."/>
            <person name="Anantharaman K."/>
            <person name="Thomas B.C."/>
            <person name="Malmstrom R."/>
            <person name="Stieglmeier M."/>
            <person name="Klingl A."/>
            <person name="Woyke T."/>
            <person name="Ryan C.M."/>
            <person name="Banfield J.F."/>
        </authorList>
    </citation>
    <scope>NUCLEOTIDE SEQUENCE [LARGE SCALE GENOMIC DNA]</scope>
    <source>
        <strain evidence="1">CG22_combo_CG10-13_8_21_14_all_39_10</strain>
    </source>
</reference>
<proteinExistence type="predicted"/>
<accession>A0A2H0BJI7</accession>